<protein>
    <recommendedName>
        <fullName evidence="5">DSBA-like thioredoxin domain-containing protein</fullName>
    </recommendedName>
</protein>
<evidence type="ECO:0000259" key="5">
    <source>
        <dbReference type="Pfam" id="PF01323"/>
    </source>
</evidence>
<evidence type="ECO:0000256" key="2">
    <source>
        <dbReference type="ARBA" id="ARBA00023002"/>
    </source>
</evidence>
<dbReference type="Gene3D" id="3.40.30.10">
    <property type="entry name" value="Glutaredoxin"/>
    <property type="match status" value="1"/>
</dbReference>
<dbReference type="SUPFAM" id="SSF52833">
    <property type="entry name" value="Thioredoxin-like"/>
    <property type="match status" value="1"/>
</dbReference>
<proteinExistence type="predicted"/>
<sequence>AEAAECVRDEAGGSDEAYFDYHDKIFANQASLSESSLKQWAQELGYNIDSCLSSGKFKAEVQKDLADAQSAGGRGTPFFVINGIPISGAQPFSVFQQAIESEL</sequence>
<dbReference type="Pfam" id="PF01323">
    <property type="entry name" value="DSBA"/>
    <property type="match status" value="1"/>
</dbReference>
<gene>
    <name evidence="6" type="ORF">LCGC14_3007620</name>
</gene>
<evidence type="ECO:0000313" key="6">
    <source>
        <dbReference type="EMBL" id="KKK62111.1"/>
    </source>
</evidence>
<evidence type="ECO:0000256" key="3">
    <source>
        <dbReference type="ARBA" id="ARBA00023157"/>
    </source>
</evidence>
<feature type="domain" description="DSBA-like thioredoxin" evidence="5">
    <location>
        <begin position="15"/>
        <end position="99"/>
    </location>
</feature>
<keyword evidence="2" id="KW-0560">Oxidoreductase</keyword>
<keyword evidence="3" id="KW-1015">Disulfide bond</keyword>
<dbReference type="AlphaFoldDB" id="A0A0F8ZQD8"/>
<comment type="caution">
    <text evidence="6">The sequence shown here is derived from an EMBL/GenBank/DDBJ whole genome shotgun (WGS) entry which is preliminary data.</text>
</comment>
<dbReference type="EMBL" id="LAZR01062153">
    <property type="protein sequence ID" value="KKK62111.1"/>
    <property type="molecule type" value="Genomic_DNA"/>
</dbReference>
<evidence type="ECO:0000256" key="4">
    <source>
        <dbReference type="ARBA" id="ARBA00023284"/>
    </source>
</evidence>
<feature type="non-terminal residue" evidence="6">
    <location>
        <position position="1"/>
    </location>
</feature>
<organism evidence="6">
    <name type="scientific">marine sediment metagenome</name>
    <dbReference type="NCBI Taxonomy" id="412755"/>
    <lineage>
        <taxon>unclassified sequences</taxon>
        <taxon>metagenomes</taxon>
        <taxon>ecological metagenomes</taxon>
    </lineage>
</organism>
<name>A0A0F8ZQD8_9ZZZZ</name>
<dbReference type="GO" id="GO:0016491">
    <property type="term" value="F:oxidoreductase activity"/>
    <property type="evidence" value="ECO:0007669"/>
    <property type="project" value="UniProtKB-KW"/>
</dbReference>
<accession>A0A0F8ZQD8</accession>
<reference evidence="6" key="1">
    <citation type="journal article" date="2015" name="Nature">
        <title>Complex archaea that bridge the gap between prokaryotes and eukaryotes.</title>
        <authorList>
            <person name="Spang A."/>
            <person name="Saw J.H."/>
            <person name="Jorgensen S.L."/>
            <person name="Zaremba-Niedzwiedzka K."/>
            <person name="Martijn J."/>
            <person name="Lind A.E."/>
            <person name="van Eijk R."/>
            <person name="Schleper C."/>
            <person name="Guy L."/>
            <person name="Ettema T.J."/>
        </authorList>
    </citation>
    <scope>NUCLEOTIDE SEQUENCE</scope>
</reference>
<dbReference type="InterPro" id="IPR001853">
    <property type="entry name" value="DSBA-like_thioredoxin_dom"/>
</dbReference>
<dbReference type="InterPro" id="IPR036249">
    <property type="entry name" value="Thioredoxin-like_sf"/>
</dbReference>
<keyword evidence="4" id="KW-0676">Redox-active center</keyword>
<keyword evidence="1" id="KW-0732">Signal</keyword>
<evidence type="ECO:0000256" key="1">
    <source>
        <dbReference type="ARBA" id="ARBA00022729"/>
    </source>
</evidence>
<dbReference type="PANTHER" id="PTHR13887">
    <property type="entry name" value="GLUTATHIONE S-TRANSFERASE KAPPA"/>
    <property type="match status" value="1"/>
</dbReference>
<dbReference type="PANTHER" id="PTHR13887:SF14">
    <property type="entry name" value="DISULFIDE BOND FORMATION PROTEIN D"/>
    <property type="match status" value="1"/>
</dbReference>